<reference evidence="3" key="4">
    <citation type="submission" date="2024-02" db="EMBL/GenBank/DDBJ databases">
        <title>Comparative genomics of Cryptococcus and Kwoniella reveals pathogenesis evolution and contrasting modes of karyotype evolution via chromosome fusion or intercentromeric recombination.</title>
        <authorList>
            <person name="Coelho M.A."/>
            <person name="David-Palma M."/>
            <person name="Shea T."/>
            <person name="Bowers K."/>
            <person name="McGinley-Smith S."/>
            <person name="Mohammad A.W."/>
            <person name="Gnirke A."/>
            <person name="Yurkov A.M."/>
            <person name="Nowrousian M."/>
            <person name="Sun S."/>
            <person name="Cuomo C.A."/>
            <person name="Heitman J."/>
        </authorList>
    </citation>
    <scope>NUCLEOTIDE SEQUENCE</scope>
    <source>
        <strain evidence="3">CBS 10737</strain>
    </source>
</reference>
<evidence type="ECO:0000256" key="1">
    <source>
        <dbReference type="SAM" id="MobiDB-lite"/>
    </source>
</evidence>
<sequence length="333" mass="38173">MSMAYSTNISRMAQSARTFCSTCQILAIPSKLGESSRSVKIDRPRIKKGIFSSRLDPSSNDNKDQTSTTSRNAVRRGNRNIIDSVLSIKGSKQDVRSPKPGRSRRPIQMEETKAQVTAVALRKTERTLSEEHKMESIPTQELNLNLKTHFIGFDLQTSLALIFSTKLPVYKSTLFNIRCISFQKLPIRKLPPYPINESEIWKFERKCIYFTILSSKNSVSKLAVERNRCKRRFKSALNNIINGKDIEEIEQKKLLNNQYAYIASLTSKMYDAPFDQIQFEILNGLRYLQKAHLKSRITNDSLPLPKYIVREQVEVGTVPDSQEKESKVLENVF</sequence>
<evidence type="ECO:0000313" key="4">
    <source>
        <dbReference type="Proteomes" id="UP000094020"/>
    </source>
</evidence>
<proteinExistence type="predicted"/>
<evidence type="ECO:0000313" key="2">
    <source>
        <dbReference type="EMBL" id="OCF50450.1"/>
    </source>
</evidence>
<reference evidence="2" key="1">
    <citation type="submission" date="2013-07" db="EMBL/GenBank/DDBJ databases">
        <title>The Genome Sequence of Cryptococcus pinus CBS10737.</title>
        <authorList>
            <consortium name="The Broad Institute Genome Sequencing Platform"/>
            <person name="Cuomo C."/>
            <person name="Litvintseva A."/>
            <person name="Chen Y."/>
            <person name="Heitman J."/>
            <person name="Sun S."/>
            <person name="Springer D."/>
            <person name="Dromer F."/>
            <person name="Young S.K."/>
            <person name="Zeng Q."/>
            <person name="Gargeya S."/>
            <person name="Fitzgerald M."/>
            <person name="Abouelleil A."/>
            <person name="Alvarado L."/>
            <person name="Berlin A.M."/>
            <person name="Chapman S.B."/>
            <person name="Dewar J."/>
            <person name="Goldberg J."/>
            <person name="Griggs A."/>
            <person name="Gujja S."/>
            <person name="Hansen M."/>
            <person name="Howarth C."/>
            <person name="Imamovic A."/>
            <person name="Larimer J."/>
            <person name="McCowan C."/>
            <person name="Murphy C."/>
            <person name="Pearson M."/>
            <person name="Priest M."/>
            <person name="Roberts A."/>
            <person name="Saif S."/>
            <person name="Shea T."/>
            <person name="Sykes S."/>
            <person name="Wortman J."/>
            <person name="Nusbaum C."/>
            <person name="Birren B."/>
        </authorList>
    </citation>
    <scope>NUCLEOTIDE SEQUENCE [LARGE SCALE GENOMIC DNA]</scope>
    <source>
        <strain evidence="2">CBS 10737</strain>
    </source>
</reference>
<dbReference type="KEGG" id="kpin:30172141"/>
<gene>
    <name evidence="2" type="ORF">I206_03772</name>
    <name evidence="3" type="ORF">I206_105318</name>
</gene>
<dbReference type="Gene3D" id="3.30.230.10">
    <property type="match status" value="1"/>
</dbReference>
<dbReference type="OrthoDB" id="2564731at2759"/>
<dbReference type="Proteomes" id="UP000094020">
    <property type="component" value="Chromosome 7"/>
</dbReference>
<dbReference type="EMBL" id="KI894010">
    <property type="protein sequence ID" value="OCF50450.1"/>
    <property type="molecule type" value="Genomic_DNA"/>
</dbReference>
<reference evidence="3" key="2">
    <citation type="submission" date="2013-07" db="EMBL/GenBank/DDBJ databases">
        <authorList>
            <consortium name="The Broad Institute Genome Sequencing Platform"/>
            <person name="Cuomo C."/>
            <person name="Litvintseva A."/>
            <person name="Chen Y."/>
            <person name="Heitman J."/>
            <person name="Sun S."/>
            <person name="Springer D."/>
            <person name="Dromer F."/>
            <person name="Young S.K."/>
            <person name="Zeng Q."/>
            <person name="Gargeya S."/>
            <person name="Fitzgerald M."/>
            <person name="Abouelleil A."/>
            <person name="Alvarado L."/>
            <person name="Berlin A.M."/>
            <person name="Chapman S.B."/>
            <person name="Dewar J."/>
            <person name="Goldberg J."/>
            <person name="Griggs A."/>
            <person name="Gujja S."/>
            <person name="Hansen M."/>
            <person name="Howarth C."/>
            <person name="Imamovic A."/>
            <person name="Larimer J."/>
            <person name="McCowan C."/>
            <person name="Murphy C."/>
            <person name="Pearson M."/>
            <person name="Priest M."/>
            <person name="Roberts A."/>
            <person name="Saif S."/>
            <person name="Shea T."/>
            <person name="Sykes S."/>
            <person name="Wortman J."/>
            <person name="Nusbaum C."/>
            <person name="Birren B."/>
        </authorList>
    </citation>
    <scope>NUCLEOTIDE SEQUENCE</scope>
    <source>
        <strain evidence="3">CBS 10737</strain>
    </source>
</reference>
<dbReference type="GeneID" id="30172141"/>
<dbReference type="AlphaFoldDB" id="A0A1B9I4L0"/>
<keyword evidence="4" id="KW-1185">Reference proteome</keyword>
<accession>A0A1B9I4L0</accession>
<feature type="region of interest" description="Disordered" evidence="1">
    <location>
        <begin position="91"/>
        <end position="113"/>
    </location>
</feature>
<feature type="region of interest" description="Disordered" evidence="1">
    <location>
        <begin position="50"/>
        <end position="76"/>
    </location>
</feature>
<dbReference type="InterPro" id="IPR014721">
    <property type="entry name" value="Ribsml_uS5_D2-typ_fold_subgr"/>
</dbReference>
<feature type="compositionally biased region" description="Polar residues" evidence="1">
    <location>
        <begin position="55"/>
        <end position="72"/>
    </location>
</feature>
<dbReference type="STRING" id="1296096.A0A1B9I4L0"/>
<name>A0A1B9I4L0_9TREE</name>
<reference evidence="2" key="3">
    <citation type="submission" date="2016-07" db="EMBL/GenBank/DDBJ databases">
        <title>Evolution of pathogenesis and genome organization in the Tremellales.</title>
        <authorList>
            <person name="Cuomo C."/>
            <person name="Litvintseva A."/>
            <person name="Heitman J."/>
            <person name="Chen Y."/>
            <person name="Sun S."/>
            <person name="Springer D."/>
            <person name="Dromer F."/>
            <person name="Young S."/>
            <person name="Zeng Q."/>
            <person name="Chapman S."/>
            <person name="Gujja S."/>
            <person name="Saif S."/>
            <person name="Birren B."/>
        </authorList>
    </citation>
    <scope>NUCLEOTIDE SEQUENCE</scope>
    <source>
        <strain evidence="2">CBS 10737</strain>
    </source>
</reference>
<dbReference type="RefSeq" id="XP_019011669.1">
    <property type="nucleotide sequence ID" value="XM_019155515.1"/>
</dbReference>
<evidence type="ECO:0000313" key="3">
    <source>
        <dbReference type="EMBL" id="WWC71363.1"/>
    </source>
</evidence>
<organism evidence="2">
    <name type="scientific">Kwoniella pini CBS 10737</name>
    <dbReference type="NCBI Taxonomy" id="1296096"/>
    <lineage>
        <taxon>Eukaryota</taxon>
        <taxon>Fungi</taxon>
        <taxon>Dikarya</taxon>
        <taxon>Basidiomycota</taxon>
        <taxon>Agaricomycotina</taxon>
        <taxon>Tremellomycetes</taxon>
        <taxon>Tremellales</taxon>
        <taxon>Cryptococcaceae</taxon>
        <taxon>Kwoniella</taxon>
    </lineage>
</organism>
<dbReference type="EMBL" id="CP144525">
    <property type="protein sequence ID" value="WWC71363.1"/>
    <property type="molecule type" value="Genomic_DNA"/>
</dbReference>
<protein>
    <submittedName>
        <fullName evidence="2">Ribonuclease P protein component</fullName>
    </submittedName>
</protein>